<dbReference type="InterPro" id="IPR038071">
    <property type="entry name" value="UROD/MetE-like_sf"/>
</dbReference>
<dbReference type="EMBL" id="QGQD01000058">
    <property type="protein sequence ID" value="TLD00175.1"/>
    <property type="molecule type" value="Genomic_DNA"/>
</dbReference>
<dbReference type="AlphaFoldDB" id="A0A4U8Q5P8"/>
<comment type="caution">
    <text evidence="2">The sequence shown here is derived from an EMBL/GenBank/DDBJ whole genome shotgun (WGS) entry which is preliminary data.</text>
</comment>
<gene>
    <name evidence="2" type="ORF">DSM106044_03015</name>
</gene>
<evidence type="ECO:0000259" key="1">
    <source>
        <dbReference type="Pfam" id="PF01208"/>
    </source>
</evidence>
<protein>
    <submittedName>
        <fullName evidence="2">Uroporphyrinogen decarboxylase (URO-D)</fullName>
    </submittedName>
</protein>
<accession>A0A4U8Q5P8</accession>
<dbReference type="InterPro" id="IPR000257">
    <property type="entry name" value="Uroporphyrinogen_deCOase"/>
</dbReference>
<keyword evidence="3" id="KW-1185">Reference proteome</keyword>
<sequence>MMDRKFDTTLRDSQGTAVEPVSPERFDLEAYADYEEKQLEKNRNFLQKEEGLLVYRRVRADGVFYDRCKDHKESLALQLGALKLSMNYEADIANFLEPWYGIGYIASCFGGEYVWKPGQAPSVDPKFESTADILNSDFVPIARTEIGRHILEMTEYFIEKTRGKVPVSLTDVQSPINMLTYLLPVTNLFYDVVDEPEQVKKVSELVTGLLLDFLMEQKKLLGSALAGPGHGFASSRAFRGIGLSNDMSIMVQNEDYEDIFKSSDERLGAAFGGVVYHSCGVWESKIEMVKRYQNIFMADGAFSIETDPSPNCPEIFAEGFSGSGIVLNARAVGDAEHAYSVFEKLWKPKQKLICVTYCKTPDEQKKLYEKLHSLEEK</sequence>
<proteinExistence type="predicted"/>
<dbReference type="Gene3D" id="3.20.20.210">
    <property type="match status" value="1"/>
</dbReference>
<evidence type="ECO:0000313" key="3">
    <source>
        <dbReference type="Proteomes" id="UP000306509"/>
    </source>
</evidence>
<evidence type="ECO:0000313" key="2">
    <source>
        <dbReference type="EMBL" id="TLD00175.1"/>
    </source>
</evidence>
<dbReference type="GO" id="GO:0004853">
    <property type="term" value="F:uroporphyrinogen decarboxylase activity"/>
    <property type="evidence" value="ECO:0007669"/>
    <property type="project" value="InterPro"/>
</dbReference>
<dbReference type="Proteomes" id="UP000306509">
    <property type="component" value="Unassembled WGS sequence"/>
</dbReference>
<name>A0A4U8Q5P8_9FIRM</name>
<reference evidence="2 3" key="1">
    <citation type="journal article" date="2019" name="Anaerobe">
        <title>Detection of Robinsoniella peoriensis in multiple bone samples of a trauma patient.</title>
        <authorList>
            <person name="Schrottner P."/>
            <person name="Hartwich K."/>
            <person name="Bunk B."/>
            <person name="Schober I."/>
            <person name="Helbig S."/>
            <person name="Rudolph W.W."/>
            <person name="Gunzer F."/>
        </authorList>
    </citation>
    <scope>NUCLEOTIDE SEQUENCE [LARGE SCALE GENOMIC DNA]</scope>
    <source>
        <strain evidence="2 3">DSM 106044</strain>
    </source>
</reference>
<dbReference type="GO" id="GO:0006779">
    <property type="term" value="P:porphyrin-containing compound biosynthetic process"/>
    <property type="evidence" value="ECO:0007669"/>
    <property type="project" value="InterPro"/>
</dbReference>
<dbReference type="SUPFAM" id="SSF51726">
    <property type="entry name" value="UROD/MetE-like"/>
    <property type="match status" value="1"/>
</dbReference>
<dbReference type="RefSeq" id="WP_044297249.1">
    <property type="nucleotide sequence ID" value="NZ_JTGN01000016.1"/>
</dbReference>
<dbReference type="Pfam" id="PF01208">
    <property type="entry name" value="URO-D"/>
    <property type="match status" value="1"/>
</dbReference>
<feature type="domain" description="Uroporphyrinogen decarboxylase (URO-D)" evidence="1">
    <location>
        <begin position="52"/>
        <end position="218"/>
    </location>
</feature>
<organism evidence="2 3">
    <name type="scientific">Robinsoniella peoriensis</name>
    <dbReference type="NCBI Taxonomy" id="180332"/>
    <lineage>
        <taxon>Bacteria</taxon>
        <taxon>Bacillati</taxon>
        <taxon>Bacillota</taxon>
        <taxon>Clostridia</taxon>
        <taxon>Lachnospirales</taxon>
        <taxon>Lachnospiraceae</taxon>
        <taxon>Robinsoniella</taxon>
    </lineage>
</organism>
<dbReference type="STRING" id="180332.GCA_000797495_03019"/>